<comment type="caution">
    <text evidence="1">The sequence shown here is derived from an EMBL/GenBank/DDBJ whole genome shotgun (WGS) entry which is preliminary data.</text>
</comment>
<proteinExistence type="predicted"/>
<dbReference type="EMBL" id="SMZT01000010">
    <property type="protein sequence ID" value="TDL38572.1"/>
    <property type="molecule type" value="Genomic_DNA"/>
</dbReference>
<name>A0A4R5Y634_KOCRO</name>
<protein>
    <submittedName>
        <fullName evidence="1">Uncharacterized protein</fullName>
    </submittedName>
</protein>
<reference evidence="1 2" key="1">
    <citation type="submission" date="2019-03" db="EMBL/GenBank/DDBJ databases">
        <title>Genome Sequencing and Assembly of Various Microbes Isolated from Partially Reclaimed Soil and Acid Mine Drainage (AMD) Site.</title>
        <authorList>
            <person name="Steinbock B."/>
            <person name="Bechtold R."/>
            <person name="Sevigny J.L."/>
            <person name="Thomas D."/>
            <person name="Cuthill L.R."/>
            <person name="Aveiro Johannsen E.J."/>
            <person name="Thomas K."/>
            <person name="Ghosh A."/>
        </authorList>
    </citation>
    <scope>NUCLEOTIDE SEQUENCE [LARGE SCALE GENOMIC DNA]</scope>
    <source>
        <strain evidence="1 2">S-A3</strain>
    </source>
</reference>
<evidence type="ECO:0000313" key="1">
    <source>
        <dbReference type="EMBL" id="TDL38572.1"/>
    </source>
</evidence>
<dbReference type="Proteomes" id="UP000295163">
    <property type="component" value="Unassembled WGS sequence"/>
</dbReference>
<sequence length="123" mass="13009">MAAGHAPGSLDVHAAQLGQSTLEKPMTITEAAAAAGEDGFLTAVVQVSLDDLPEGRTNEEAGEDYPIARAMVQERPDPVQMGCEIIGTSPTNMLTLVARFELREALGFSCDPEELDEMFGTAD</sequence>
<dbReference type="AlphaFoldDB" id="A0A4R5Y634"/>
<gene>
    <name evidence="1" type="ORF">E2R59_16830</name>
</gene>
<organism evidence="1 2">
    <name type="scientific">Kocuria rosea</name>
    <name type="common">Deinococcus erythromyxa</name>
    <name type="synonym">Micrococcus rubens</name>
    <dbReference type="NCBI Taxonomy" id="1275"/>
    <lineage>
        <taxon>Bacteria</taxon>
        <taxon>Bacillati</taxon>
        <taxon>Actinomycetota</taxon>
        <taxon>Actinomycetes</taxon>
        <taxon>Micrococcales</taxon>
        <taxon>Micrococcaceae</taxon>
        <taxon>Kocuria</taxon>
    </lineage>
</organism>
<evidence type="ECO:0000313" key="2">
    <source>
        <dbReference type="Proteomes" id="UP000295163"/>
    </source>
</evidence>
<accession>A0A4R5Y634</accession>